<protein>
    <recommendedName>
        <fullName evidence="12">Odorant receptor</fullName>
    </recommendedName>
</protein>
<evidence type="ECO:0000313" key="10">
    <source>
        <dbReference type="EMBL" id="BES88729.1"/>
    </source>
</evidence>
<evidence type="ECO:0000313" key="11">
    <source>
        <dbReference type="Proteomes" id="UP001307889"/>
    </source>
</evidence>
<sequence>MRFRASEDLAGIFKYYLSSFYYGGALALCMSGILAVADNEDKENSLKFLGILTGELVAISLATYVSEGIKTGFADIATTLYDTPWYNYPPKSRKRLHLMITSCPSKGLRTALGFELTLFHLADMLNASYKYYNLLLLTIKE</sequence>
<keyword evidence="5 9" id="KW-1133">Transmembrane helix</keyword>
<dbReference type="InterPro" id="IPR004117">
    <property type="entry name" value="7tm6_olfct_rcpt"/>
</dbReference>
<keyword evidence="4" id="KW-0552">Olfaction</keyword>
<keyword evidence="2" id="KW-0716">Sensory transduction</keyword>
<evidence type="ECO:0000256" key="3">
    <source>
        <dbReference type="ARBA" id="ARBA00022692"/>
    </source>
</evidence>
<evidence type="ECO:0000256" key="7">
    <source>
        <dbReference type="ARBA" id="ARBA00023170"/>
    </source>
</evidence>
<evidence type="ECO:0000256" key="9">
    <source>
        <dbReference type="SAM" id="Phobius"/>
    </source>
</evidence>
<keyword evidence="7" id="KW-0675">Receptor</keyword>
<dbReference type="Pfam" id="PF02949">
    <property type="entry name" value="7tm_6"/>
    <property type="match status" value="1"/>
</dbReference>
<evidence type="ECO:0000256" key="1">
    <source>
        <dbReference type="ARBA" id="ARBA00004141"/>
    </source>
</evidence>
<evidence type="ECO:0000256" key="6">
    <source>
        <dbReference type="ARBA" id="ARBA00023136"/>
    </source>
</evidence>
<accession>A0ABN7ABP3</accession>
<reference evidence="10 11" key="1">
    <citation type="submission" date="2023-09" db="EMBL/GenBank/DDBJ databases">
        <title>Nesidiocoris tenuis whole genome shotgun sequence.</title>
        <authorList>
            <person name="Shibata T."/>
            <person name="Shimoda M."/>
            <person name="Kobayashi T."/>
            <person name="Uehara T."/>
        </authorList>
    </citation>
    <scope>NUCLEOTIDE SEQUENCE [LARGE SCALE GENOMIC DNA]</scope>
    <source>
        <strain evidence="10 11">Japan</strain>
    </source>
</reference>
<evidence type="ECO:0000256" key="4">
    <source>
        <dbReference type="ARBA" id="ARBA00022725"/>
    </source>
</evidence>
<organism evidence="10 11">
    <name type="scientific">Nesidiocoris tenuis</name>
    <dbReference type="NCBI Taxonomy" id="355587"/>
    <lineage>
        <taxon>Eukaryota</taxon>
        <taxon>Metazoa</taxon>
        <taxon>Ecdysozoa</taxon>
        <taxon>Arthropoda</taxon>
        <taxon>Hexapoda</taxon>
        <taxon>Insecta</taxon>
        <taxon>Pterygota</taxon>
        <taxon>Neoptera</taxon>
        <taxon>Paraneoptera</taxon>
        <taxon>Hemiptera</taxon>
        <taxon>Heteroptera</taxon>
        <taxon>Panheteroptera</taxon>
        <taxon>Cimicomorpha</taxon>
        <taxon>Miridae</taxon>
        <taxon>Dicyphina</taxon>
        <taxon>Nesidiocoris</taxon>
    </lineage>
</organism>
<evidence type="ECO:0000256" key="8">
    <source>
        <dbReference type="ARBA" id="ARBA00023224"/>
    </source>
</evidence>
<feature type="transmembrane region" description="Helical" evidence="9">
    <location>
        <begin position="20"/>
        <end position="37"/>
    </location>
</feature>
<keyword evidence="11" id="KW-1185">Reference proteome</keyword>
<dbReference type="Proteomes" id="UP001307889">
    <property type="component" value="Chromosome 1"/>
</dbReference>
<keyword evidence="8" id="KW-0807">Transducer</keyword>
<comment type="subcellular location">
    <subcellularLocation>
        <location evidence="1">Membrane</location>
        <topology evidence="1">Multi-pass membrane protein</topology>
    </subcellularLocation>
</comment>
<evidence type="ECO:0008006" key="12">
    <source>
        <dbReference type="Google" id="ProtNLM"/>
    </source>
</evidence>
<dbReference type="EMBL" id="AP028909">
    <property type="protein sequence ID" value="BES88729.1"/>
    <property type="molecule type" value="Genomic_DNA"/>
</dbReference>
<evidence type="ECO:0000256" key="5">
    <source>
        <dbReference type="ARBA" id="ARBA00022989"/>
    </source>
</evidence>
<name>A0ABN7ABP3_9HEMI</name>
<evidence type="ECO:0000256" key="2">
    <source>
        <dbReference type="ARBA" id="ARBA00022606"/>
    </source>
</evidence>
<gene>
    <name evidence="10" type="ORF">NTJ_01536</name>
</gene>
<proteinExistence type="predicted"/>
<keyword evidence="3 9" id="KW-0812">Transmembrane</keyword>
<keyword evidence="6 9" id="KW-0472">Membrane</keyword>